<reference evidence="9" key="1">
    <citation type="submission" date="2020-07" db="EMBL/GenBank/DDBJ databases">
        <title>Huge and variable diversity of episymbiotic CPR bacteria and DPANN archaea in groundwater ecosystems.</title>
        <authorList>
            <person name="He C.Y."/>
            <person name="Keren R."/>
            <person name="Whittaker M."/>
            <person name="Farag I.F."/>
            <person name="Doudna J."/>
            <person name="Cate J.H.D."/>
            <person name="Banfield J.F."/>
        </authorList>
    </citation>
    <scope>NUCLEOTIDE SEQUENCE</scope>
    <source>
        <strain evidence="9">NC_groundwater_1664_Pr3_B-0.1um_52_9</strain>
    </source>
</reference>
<dbReference type="Pfam" id="PF00733">
    <property type="entry name" value="Asn_synthase"/>
    <property type="match status" value="1"/>
</dbReference>
<dbReference type="PROSITE" id="PS51278">
    <property type="entry name" value="GATASE_TYPE_2"/>
    <property type="match status" value="1"/>
</dbReference>
<evidence type="ECO:0000256" key="7">
    <source>
        <dbReference type="ARBA" id="ARBA00048741"/>
    </source>
</evidence>
<name>A0A9D6V4E7_9BACT</name>
<dbReference type="GO" id="GO:0005829">
    <property type="term" value="C:cytosol"/>
    <property type="evidence" value="ECO:0007669"/>
    <property type="project" value="TreeGrafter"/>
</dbReference>
<keyword evidence="6" id="KW-0315">Glutamine amidotransferase</keyword>
<comment type="pathway">
    <text evidence="1">Amino-acid biosynthesis; L-asparagine biosynthesis; L-asparagine from L-aspartate (L-Gln route): step 1/1.</text>
</comment>
<sequence length="303" mass="33965">MTESGALADRAVLERMNRTMIHRGPDDEGYLVSGPVGIAMRRLSIIDLESGFQPICNEDKTIWIVFNGEIYNHPELRSELASKGHVFRTRSDTEVILHLYEEVGDSCVNRLNGMFAFAIWDSVRHVVFIARDRLGIKPLFYSYERGAGFYFGSEIKALLEAPISRKPDYQSLYDYLSLMYVPTPATAFAAIRKLPPGHTLTCSQDGLTIRQYWDIPLPAEGEEGSGKWEFEEEILHLVQTAVQRQMISDVPIGALLSGGLDSTTVAAVMARKLGMPLRTFTIGFDKKSYDESEEARFVAQTLG</sequence>
<evidence type="ECO:0000259" key="8">
    <source>
        <dbReference type="PROSITE" id="PS51278"/>
    </source>
</evidence>
<evidence type="ECO:0000256" key="6">
    <source>
        <dbReference type="ARBA" id="ARBA00022962"/>
    </source>
</evidence>
<evidence type="ECO:0000313" key="10">
    <source>
        <dbReference type="Proteomes" id="UP000807825"/>
    </source>
</evidence>
<organism evidence="9 10">
    <name type="scientific">Desulfomonile tiedjei</name>
    <dbReference type="NCBI Taxonomy" id="2358"/>
    <lineage>
        <taxon>Bacteria</taxon>
        <taxon>Pseudomonadati</taxon>
        <taxon>Thermodesulfobacteriota</taxon>
        <taxon>Desulfomonilia</taxon>
        <taxon>Desulfomonilales</taxon>
        <taxon>Desulfomonilaceae</taxon>
        <taxon>Desulfomonile</taxon>
    </lineage>
</organism>
<evidence type="ECO:0000256" key="4">
    <source>
        <dbReference type="ARBA" id="ARBA00022741"/>
    </source>
</evidence>
<dbReference type="GO" id="GO:0006529">
    <property type="term" value="P:asparagine biosynthetic process"/>
    <property type="evidence" value="ECO:0007669"/>
    <property type="project" value="InterPro"/>
</dbReference>
<comment type="similarity">
    <text evidence="2">Belongs to the asparagine synthetase family.</text>
</comment>
<dbReference type="CDD" id="cd00712">
    <property type="entry name" value="AsnB"/>
    <property type="match status" value="1"/>
</dbReference>
<dbReference type="InterPro" id="IPR017932">
    <property type="entry name" value="GATase_2_dom"/>
</dbReference>
<dbReference type="SUPFAM" id="SSF52402">
    <property type="entry name" value="Adenine nucleotide alpha hydrolases-like"/>
    <property type="match status" value="1"/>
</dbReference>
<feature type="domain" description="Glutamine amidotransferase type-2" evidence="8">
    <location>
        <begin position="1"/>
        <end position="205"/>
    </location>
</feature>
<evidence type="ECO:0000256" key="3">
    <source>
        <dbReference type="ARBA" id="ARBA00012737"/>
    </source>
</evidence>
<dbReference type="InterPro" id="IPR001962">
    <property type="entry name" value="Asn_synthase"/>
</dbReference>
<dbReference type="Proteomes" id="UP000807825">
    <property type="component" value="Unassembled WGS sequence"/>
</dbReference>
<dbReference type="Pfam" id="PF13537">
    <property type="entry name" value="GATase_7"/>
    <property type="match status" value="1"/>
</dbReference>
<dbReference type="Gene3D" id="3.60.20.10">
    <property type="entry name" value="Glutamine Phosphoribosylpyrophosphate, subunit 1, domain 1"/>
    <property type="match status" value="1"/>
</dbReference>
<dbReference type="InterPro" id="IPR014729">
    <property type="entry name" value="Rossmann-like_a/b/a_fold"/>
</dbReference>
<comment type="caution">
    <text evidence="9">The sequence shown here is derived from an EMBL/GenBank/DDBJ whole genome shotgun (WGS) entry which is preliminary data.</text>
</comment>
<dbReference type="InterPro" id="IPR006426">
    <property type="entry name" value="Asn_synth_AEB"/>
</dbReference>
<proteinExistence type="inferred from homology"/>
<dbReference type="PANTHER" id="PTHR43284:SF1">
    <property type="entry name" value="ASPARAGINE SYNTHETASE"/>
    <property type="match status" value="1"/>
</dbReference>
<dbReference type="InterPro" id="IPR033738">
    <property type="entry name" value="AsnB_N"/>
</dbReference>
<dbReference type="InterPro" id="IPR051786">
    <property type="entry name" value="ASN_synthetase/amidase"/>
</dbReference>
<dbReference type="CDD" id="cd01991">
    <property type="entry name" value="Asn_synthase_B_C"/>
    <property type="match status" value="1"/>
</dbReference>
<accession>A0A9D6V4E7</accession>
<dbReference type="InterPro" id="IPR029055">
    <property type="entry name" value="Ntn_hydrolases_N"/>
</dbReference>
<dbReference type="AlphaFoldDB" id="A0A9D6V4E7"/>
<feature type="non-terminal residue" evidence="9">
    <location>
        <position position="303"/>
    </location>
</feature>
<evidence type="ECO:0000313" key="9">
    <source>
        <dbReference type="EMBL" id="MBI5251327.1"/>
    </source>
</evidence>
<dbReference type="GO" id="GO:0005524">
    <property type="term" value="F:ATP binding"/>
    <property type="evidence" value="ECO:0007669"/>
    <property type="project" value="UniProtKB-KW"/>
</dbReference>
<evidence type="ECO:0000256" key="5">
    <source>
        <dbReference type="ARBA" id="ARBA00022840"/>
    </source>
</evidence>
<comment type="catalytic activity">
    <reaction evidence="7">
        <text>L-aspartate + L-glutamine + ATP + H2O = L-asparagine + L-glutamate + AMP + diphosphate + H(+)</text>
        <dbReference type="Rhea" id="RHEA:12228"/>
        <dbReference type="ChEBI" id="CHEBI:15377"/>
        <dbReference type="ChEBI" id="CHEBI:15378"/>
        <dbReference type="ChEBI" id="CHEBI:29985"/>
        <dbReference type="ChEBI" id="CHEBI:29991"/>
        <dbReference type="ChEBI" id="CHEBI:30616"/>
        <dbReference type="ChEBI" id="CHEBI:33019"/>
        <dbReference type="ChEBI" id="CHEBI:58048"/>
        <dbReference type="ChEBI" id="CHEBI:58359"/>
        <dbReference type="ChEBI" id="CHEBI:456215"/>
        <dbReference type="EC" id="6.3.5.4"/>
    </reaction>
</comment>
<dbReference type="Gene3D" id="3.40.50.620">
    <property type="entry name" value="HUPs"/>
    <property type="match status" value="1"/>
</dbReference>
<protein>
    <recommendedName>
        <fullName evidence="3">asparagine synthase (glutamine-hydrolyzing)</fullName>
        <ecNumber evidence="3">6.3.5.4</ecNumber>
    </recommendedName>
</protein>
<dbReference type="NCBIfam" id="TIGR01536">
    <property type="entry name" value="asn_synth_AEB"/>
    <property type="match status" value="1"/>
</dbReference>
<keyword evidence="9" id="KW-0436">Ligase</keyword>
<dbReference type="PANTHER" id="PTHR43284">
    <property type="entry name" value="ASPARAGINE SYNTHETASE (GLUTAMINE-HYDROLYZING)"/>
    <property type="match status" value="1"/>
</dbReference>
<dbReference type="SUPFAM" id="SSF56235">
    <property type="entry name" value="N-terminal nucleophile aminohydrolases (Ntn hydrolases)"/>
    <property type="match status" value="1"/>
</dbReference>
<keyword evidence="5" id="KW-0067">ATP-binding</keyword>
<keyword evidence="4" id="KW-0547">Nucleotide-binding</keyword>
<dbReference type="EC" id="6.3.5.4" evidence="3"/>
<evidence type="ECO:0000256" key="2">
    <source>
        <dbReference type="ARBA" id="ARBA00005752"/>
    </source>
</evidence>
<dbReference type="EMBL" id="JACRDE010000464">
    <property type="protein sequence ID" value="MBI5251327.1"/>
    <property type="molecule type" value="Genomic_DNA"/>
</dbReference>
<gene>
    <name evidence="9" type="primary">asnB</name>
    <name evidence="9" type="ORF">HY912_17700</name>
</gene>
<dbReference type="GO" id="GO:0004066">
    <property type="term" value="F:asparagine synthase (glutamine-hydrolyzing) activity"/>
    <property type="evidence" value="ECO:0007669"/>
    <property type="project" value="UniProtKB-EC"/>
</dbReference>
<evidence type="ECO:0000256" key="1">
    <source>
        <dbReference type="ARBA" id="ARBA00005187"/>
    </source>
</evidence>